<evidence type="ECO:0000313" key="5">
    <source>
        <dbReference type="EMBL" id="KAF2736691.1"/>
    </source>
</evidence>
<dbReference type="PANTHER" id="PTHR10794:SF63">
    <property type="entry name" value="ALPHA_BETA HYDROLASE 1, ISOFORM A"/>
    <property type="match status" value="1"/>
</dbReference>
<dbReference type="SUPFAM" id="SSF53474">
    <property type="entry name" value="alpha/beta-Hydrolases"/>
    <property type="match status" value="1"/>
</dbReference>
<dbReference type="EMBL" id="ML996122">
    <property type="protein sequence ID" value="KAF2736691.1"/>
    <property type="molecule type" value="Genomic_DNA"/>
</dbReference>
<feature type="active site" description="Charge relay system" evidence="2">
    <location>
        <position position="238"/>
    </location>
</feature>
<comment type="caution">
    <text evidence="5">The sequence shown here is derived from an EMBL/GenBank/DDBJ whole genome shotgun (WGS) entry which is preliminary data.</text>
</comment>
<dbReference type="Proteomes" id="UP000799444">
    <property type="component" value="Unassembled WGS sequence"/>
</dbReference>
<dbReference type="PANTHER" id="PTHR10794">
    <property type="entry name" value="ABHYDROLASE DOMAIN-CONTAINING PROTEIN"/>
    <property type="match status" value="1"/>
</dbReference>
<protein>
    <submittedName>
        <fullName evidence="5">AB-hydrolase YheT</fullName>
    </submittedName>
</protein>
<sequence length="432" mass="47585">MALVYSTTSFAVSAFASCLAALIVSLLAFSSREHPRFEHGVSIDLCSTSSPERRKFVKICRQAIPPCKLNPFLLSSGHLHTLWNLATARRAPPCRFNRILIEQKDPRYAGSFAMDFFHGVQDGQIAPSAFGASNAQPRTSTINQEQKQKLAKNDVRPMLIILPGLGGGSEEEYIQETCQSVTEKGDWEVVVVISRACSRTILTSKLFYHAGSTWDLAQAVTWLTEMFPNRPLYALGFSLGANILANYVADEAGKCLLQAAMTVSNPWDLEKSLDALQSSWFGKETYLRALGTTLKRKALANAEQISANSGIDLDAVRRAKYLPDFDLAVQVPMWKFKSVRHYYQATSSAHRVASVAIPFLVVNALDDPISAGAAIPSNALATSAHAVLCTTKHGGHVGWHCIRGRRWIAGAASSFFDEMRNWRLKEDVNVDF</sequence>
<name>A0A9P4R4B2_9PLEO</name>
<dbReference type="InterPro" id="IPR029058">
    <property type="entry name" value="AB_hydrolase_fold"/>
</dbReference>
<dbReference type="GO" id="GO:0008126">
    <property type="term" value="F:acetylesterase activity"/>
    <property type="evidence" value="ECO:0007669"/>
    <property type="project" value="TreeGrafter"/>
</dbReference>
<dbReference type="Gene3D" id="3.40.50.1820">
    <property type="entry name" value="alpha/beta hydrolase"/>
    <property type="match status" value="1"/>
</dbReference>
<dbReference type="GO" id="GO:0051792">
    <property type="term" value="P:medium-chain fatty acid biosynthetic process"/>
    <property type="evidence" value="ECO:0007669"/>
    <property type="project" value="TreeGrafter"/>
</dbReference>
<gene>
    <name evidence="5" type="ORF">EJ04DRAFT_489258</name>
</gene>
<feature type="active site" description="Charge relay system" evidence="2">
    <location>
        <position position="367"/>
    </location>
</feature>
<keyword evidence="3" id="KW-1133">Transmembrane helix</keyword>
<feature type="transmembrane region" description="Helical" evidence="3">
    <location>
        <begin position="6"/>
        <end position="29"/>
    </location>
</feature>
<dbReference type="InterPro" id="IPR000073">
    <property type="entry name" value="AB_hydrolase_1"/>
</dbReference>
<keyword evidence="3" id="KW-0472">Membrane</keyword>
<dbReference type="GO" id="GO:0047372">
    <property type="term" value="F:monoacylglycerol lipase activity"/>
    <property type="evidence" value="ECO:0007669"/>
    <property type="project" value="TreeGrafter"/>
</dbReference>
<dbReference type="AlphaFoldDB" id="A0A9P4R4B2"/>
<evidence type="ECO:0000256" key="1">
    <source>
        <dbReference type="ARBA" id="ARBA00010884"/>
    </source>
</evidence>
<evidence type="ECO:0000256" key="3">
    <source>
        <dbReference type="SAM" id="Phobius"/>
    </source>
</evidence>
<proteinExistence type="inferred from homology"/>
<reference evidence="5" key="1">
    <citation type="journal article" date="2020" name="Stud. Mycol.">
        <title>101 Dothideomycetes genomes: a test case for predicting lifestyles and emergence of pathogens.</title>
        <authorList>
            <person name="Haridas S."/>
            <person name="Albert R."/>
            <person name="Binder M."/>
            <person name="Bloem J."/>
            <person name="Labutti K."/>
            <person name="Salamov A."/>
            <person name="Andreopoulos B."/>
            <person name="Baker S."/>
            <person name="Barry K."/>
            <person name="Bills G."/>
            <person name="Bluhm B."/>
            <person name="Cannon C."/>
            <person name="Castanera R."/>
            <person name="Culley D."/>
            <person name="Daum C."/>
            <person name="Ezra D."/>
            <person name="Gonzalez J."/>
            <person name="Henrissat B."/>
            <person name="Kuo A."/>
            <person name="Liang C."/>
            <person name="Lipzen A."/>
            <person name="Lutzoni F."/>
            <person name="Magnuson J."/>
            <person name="Mondo S."/>
            <person name="Nolan M."/>
            <person name="Ohm R."/>
            <person name="Pangilinan J."/>
            <person name="Park H.-J."/>
            <person name="Ramirez L."/>
            <person name="Alfaro M."/>
            <person name="Sun H."/>
            <person name="Tritt A."/>
            <person name="Yoshinaga Y."/>
            <person name="Zwiers L.-H."/>
            <person name="Turgeon B."/>
            <person name="Goodwin S."/>
            <person name="Spatafora J."/>
            <person name="Crous P."/>
            <person name="Grigoriev I."/>
        </authorList>
    </citation>
    <scope>NUCLEOTIDE SEQUENCE</scope>
    <source>
        <strain evidence="5">CBS 125425</strain>
    </source>
</reference>
<accession>A0A9P4R4B2</accession>
<dbReference type="PIRSF" id="PIRSF005211">
    <property type="entry name" value="Ab_hydro_YheT"/>
    <property type="match status" value="1"/>
</dbReference>
<evidence type="ECO:0000313" key="6">
    <source>
        <dbReference type="Proteomes" id="UP000799444"/>
    </source>
</evidence>
<feature type="domain" description="AB hydrolase-1" evidence="4">
    <location>
        <begin position="157"/>
        <end position="396"/>
    </location>
</feature>
<dbReference type="OrthoDB" id="5954035at2759"/>
<evidence type="ECO:0000256" key="2">
    <source>
        <dbReference type="PIRSR" id="PIRSR005211-1"/>
    </source>
</evidence>
<dbReference type="Pfam" id="PF00561">
    <property type="entry name" value="Abhydrolase_1"/>
    <property type="match status" value="1"/>
</dbReference>
<keyword evidence="3" id="KW-0812">Transmembrane</keyword>
<organism evidence="5 6">
    <name type="scientific">Polyplosphaeria fusca</name>
    <dbReference type="NCBI Taxonomy" id="682080"/>
    <lineage>
        <taxon>Eukaryota</taxon>
        <taxon>Fungi</taxon>
        <taxon>Dikarya</taxon>
        <taxon>Ascomycota</taxon>
        <taxon>Pezizomycotina</taxon>
        <taxon>Dothideomycetes</taxon>
        <taxon>Pleosporomycetidae</taxon>
        <taxon>Pleosporales</taxon>
        <taxon>Tetraplosphaeriaceae</taxon>
        <taxon>Polyplosphaeria</taxon>
    </lineage>
</organism>
<dbReference type="GO" id="GO:0051793">
    <property type="term" value="P:medium-chain fatty acid catabolic process"/>
    <property type="evidence" value="ECO:0007669"/>
    <property type="project" value="TreeGrafter"/>
</dbReference>
<comment type="similarity">
    <text evidence="1">Belongs to the AB hydrolase superfamily. AB hydrolase 4 family.</text>
</comment>
<dbReference type="InterPro" id="IPR012020">
    <property type="entry name" value="ABHD4"/>
</dbReference>
<keyword evidence="6" id="KW-1185">Reference proteome</keyword>
<feature type="active site" description="Charge relay system" evidence="2">
    <location>
        <position position="396"/>
    </location>
</feature>
<evidence type="ECO:0000259" key="4">
    <source>
        <dbReference type="Pfam" id="PF00561"/>
    </source>
</evidence>
<dbReference type="InterPro" id="IPR050960">
    <property type="entry name" value="AB_hydrolase_4_sf"/>
</dbReference>